<dbReference type="CDD" id="cd12797">
    <property type="entry name" value="M23_peptidase"/>
    <property type="match status" value="1"/>
</dbReference>
<keyword evidence="4" id="KW-1185">Reference proteome</keyword>
<reference evidence="3 4" key="1">
    <citation type="submission" date="2019-02" db="EMBL/GenBank/DDBJ databases">
        <title>Pedobacter sp. RP-3-21 sp. nov., isolated from Arctic soil.</title>
        <authorList>
            <person name="Dahal R.H."/>
        </authorList>
    </citation>
    <scope>NUCLEOTIDE SEQUENCE [LARGE SCALE GENOMIC DNA]</scope>
    <source>
        <strain evidence="3 4">RP-3-21</strain>
    </source>
</reference>
<evidence type="ECO:0000259" key="2">
    <source>
        <dbReference type="Pfam" id="PF01551"/>
    </source>
</evidence>
<dbReference type="PANTHER" id="PTHR21666:SF289">
    <property type="entry name" value="L-ALA--D-GLU ENDOPEPTIDASE"/>
    <property type="match status" value="1"/>
</dbReference>
<evidence type="ECO:0000313" key="3">
    <source>
        <dbReference type="EMBL" id="TCD28755.1"/>
    </source>
</evidence>
<comment type="caution">
    <text evidence="3">The sequence shown here is derived from an EMBL/GenBank/DDBJ whole genome shotgun (WGS) entry which is preliminary data.</text>
</comment>
<dbReference type="InterPro" id="IPR011055">
    <property type="entry name" value="Dup_hybrid_motif"/>
</dbReference>
<keyword evidence="1" id="KW-0732">Signal</keyword>
<feature type="domain" description="M23ase beta-sheet core" evidence="2">
    <location>
        <begin position="84"/>
        <end position="176"/>
    </location>
</feature>
<dbReference type="AlphaFoldDB" id="A0A4R0Q7A1"/>
<name>A0A4R0Q7A1_9SPHI</name>
<dbReference type="EMBL" id="SJSO01000003">
    <property type="protein sequence ID" value="TCD28755.1"/>
    <property type="molecule type" value="Genomic_DNA"/>
</dbReference>
<protein>
    <submittedName>
        <fullName evidence="3">M23 family metallopeptidase</fullName>
    </submittedName>
</protein>
<dbReference type="InterPro" id="IPR016047">
    <property type="entry name" value="M23ase_b-sheet_dom"/>
</dbReference>
<dbReference type="Gene3D" id="2.70.70.10">
    <property type="entry name" value="Glucose Permease (Domain IIA)"/>
    <property type="match status" value="1"/>
</dbReference>
<accession>A0A4R0Q7A1</accession>
<dbReference type="Proteomes" id="UP000293925">
    <property type="component" value="Unassembled WGS sequence"/>
</dbReference>
<dbReference type="InterPro" id="IPR050570">
    <property type="entry name" value="Cell_wall_metabolism_enzyme"/>
</dbReference>
<organism evidence="3 4">
    <name type="scientific">Pedobacter psychrodurus</name>
    <dbReference type="NCBI Taxonomy" id="2530456"/>
    <lineage>
        <taxon>Bacteria</taxon>
        <taxon>Pseudomonadati</taxon>
        <taxon>Bacteroidota</taxon>
        <taxon>Sphingobacteriia</taxon>
        <taxon>Sphingobacteriales</taxon>
        <taxon>Sphingobacteriaceae</taxon>
        <taxon>Pedobacter</taxon>
    </lineage>
</organism>
<sequence length="219" mass="23867">MSNCLFIMILELIKKKYSVATLCALPGKSKLWSLVLLKALSLFIGFAHAQSLDGLRLSLPLRAFKINSGFGMRTHPVTGIKNSFHSGIDLYAKSDTVFAILPGKVVKVSSDRMIGNYIIIAHGAYTSIYGHLSKSVVSGGNLVAPGTPIAISGSTGRATGEHLHFGLKHRGVFVDPLRMLYLFSNMNKEVLYLFLNDLIDVKKLPVPSIQVGTKTEINH</sequence>
<dbReference type="Pfam" id="PF01551">
    <property type="entry name" value="Peptidase_M23"/>
    <property type="match status" value="1"/>
</dbReference>
<evidence type="ECO:0000256" key="1">
    <source>
        <dbReference type="ARBA" id="ARBA00022729"/>
    </source>
</evidence>
<dbReference type="SUPFAM" id="SSF51261">
    <property type="entry name" value="Duplicated hybrid motif"/>
    <property type="match status" value="1"/>
</dbReference>
<dbReference type="GO" id="GO:0004222">
    <property type="term" value="F:metalloendopeptidase activity"/>
    <property type="evidence" value="ECO:0007669"/>
    <property type="project" value="TreeGrafter"/>
</dbReference>
<dbReference type="PANTHER" id="PTHR21666">
    <property type="entry name" value="PEPTIDASE-RELATED"/>
    <property type="match status" value="1"/>
</dbReference>
<evidence type="ECO:0000313" key="4">
    <source>
        <dbReference type="Proteomes" id="UP000293925"/>
    </source>
</evidence>
<dbReference type="OrthoDB" id="9810477at2"/>
<gene>
    <name evidence="3" type="ORF">EZ456_05070</name>
</gene>
<proteinExistence type="predicted"/>